<evidence type="ECO:0000313" key="10">
    <source>
        <dbReference type="Proteomes" id="UP000886748"/>
    </source>
</evidence>
<reference evidence="9" key="2">
    <citation type="journal article" date="2021" name="PeerJ">
        <title>Extensive microbial diversity within the chicken gut microbiome revealed by metagenomics and culture.</title>
        <authorList>
            <person name="Gilroy R."/>
            <person name="Ravi A."/>
            <person name="Getino M."/>
            <person name="Pursley I."/>
            <person name="Horton D.L."/>
            <person name="Alikhan N.F."/>
            <person name="Baker D."/>
            <person name="Gharbi K."/>
            <person name="Hall N."/>
            <person name="Watson M."/>
            <person name="Adriaenssens E.M."/>
            <person name="Foster-Nyarko E."/>
            <person name="Jarju S."/>
            <person name="Secka A."/>
            <person name="Antonio M."/>
            <person name="Oren A."/>
            <person name="Chaudhuri R.R."/>
            <person name="La Ragione R."/>
            <person name="Hildebrand F."/>
            <person name="Pallen M.J."/>
        </authorList>
    </citation>
    <scope>NUCLEOTIDE SEQUENCE</scope>
    <source>
        <strain evidence="9">CHK154-7741</strain>
    </source>
</reference>
<sequence length="266" mass="29579">MSRIESGKISLGNSYVLNADGQAKANKEISDAKILADSIIAEAQKKAQATLTQAQQQADSLVAQAKAQAEAEKEQITAESRKMGYEDGYQDGKEKITTELENLVYNVNNFAKCQFDMKNRIIKSIHTDILDMVLDISEKICLTELRQNKEILTKIVANAISQLKEKESVTIIVNPEMARKIYEISNDLKDAIHNLEHIKIVEDATIAPDGTIVESVGSRVDARVSAQIEQIAQKLFAELNKTPEIELARELDDVEAQLNNDKPEQI</sequence>
<dbReference type="AlphaFoldDB" id="A0A9D1N240"/>
<dbReference type="InterPro" id="IPR018035">
    <property type="entry name" value="Flagellar_FliH/T3SS_HrpE"/>
</dbReference>
<dbReference type="PANTHER" id="PTHR34982:SF1">
    <property type="entry name" value="FLAGELLAR ASSEMBLY PROTEIN FLIH"/>
    <property type="match status" value="1"/>
</dbReference>
<dbReference type="Pfam" id="PF02108">
    <property type="entry name" value="FliH"/>
    <property type="match status" value="1"/>
</dbReference>
<keyword evidence="7" id="KW-0175">Coiled coil</keyword>
<dbReference type="EMBL" id="DVOD01000072">
    <property type="protein sequence ID" value="HIU93440.1"/>
    <property type="molecule type" value="Genomic_DNA"/>
</dbReference>
<dbReference type="GO" id="GO:0005829">
    <property type="term" value="C:cytosol"/>
    <property type="evidence" value="ECO:0007669"/>
    <property type="project" value="TreeGrafter"/>
</dbReference>
<dbReference type="PANTHER" id="PTHR34982">
    <property type="entry name" value="YOP PROTEINS TRANSLOCATION PROTEIN L"/>
    <property type="match status" value="1"/>
</dbReference>
<evidence type="ECO:0000256" key="2">
    <source>
        <dbReference type="ARBA" id="ARBA00006602"/>
    </source>
</evidence>
<protein>
    <recommendedName>
        <fullName evidence="8">Flagellar assembly protein FliH/Type III secretion system HrpE domain-containing protein</fullName>
    </recommendedName>
</protein>
<keyword evidence="6" id="KW-1006">Bacterial flagellum protein export</keyword>
<comment type="caution">
    <text evidence="9">The sequence shown here is derived from an EMBL/GenBank/DDBJ whole genome shotgun (WGS) entry which is preliminary data.</text>
</comment>
<keyword evidence="3" id="KW-0813">Transport</keyword>
<reference evidence="9" key="1">
    <citation type="submission" date="2020-10" db="EMBL/GenBank/DDBJ databases">
        <authorList>
            <person name="Gilroy R."/>
        </authorList>
    </citation>
    <scope>NUCLEOTIDE SEQUENCE</scope>
    <source>
        <strain evidence="9">CHK154-7741</strain>
    </source>
</reference>
<evidence type="ECO:0000256" key="3">
    <source>
        <dbReference type="ARBA" id="ARBA00022448"/>
    </source>
</evidence>
<comment type="similarity">
    <text evidence="2">Belongs to the FliH family.</text>
</comment>
<evidence type="ECO:0000256" key="5">
    <source>
        <dbReference type="ARBA" id="ARBA00022927"/>
    </source>
</evidence>
<accession>A0A9D1N240</accession>
<evidence type="ECO:0000313" key="9">
    <source>
        <dbReference type="EMBL" id="HIU93440.1"/>
    </source>
</evidence>
<organism evidence="9 10">
    <name type="scientific">Candidatus Limenecus avicola</name>
    <dbReference type="NCBI Taxonomy" id="2840847"/>
    <lineage>
        <taxon>Bacteria</taxon>
        <taxon>Bacillati</taxon>
        <taxon>Bacillota</taxon>
        <taxon>Clostridia</taxon>
        <taxon>Eubacteriales</taxon>
        <taxon>Clostridiaceae</taxon>
        <taxon>Clostridiaceae incertae sedis</taxon>
        <taxon>Candidatus Limenecus</taxon>
    </lineage>
</organism>
<name>A0A9D1N240_9CLOT</name>
<feature type="domain" description="Flagellar assembly protein FliH/Type III secretion system HrpE" evidence="8">
    <location>
        <begin position="120"/>
        <end position="231"/>
    </location>
</feature>
<dbReference type="InterPro" id="IPR051472">
    <property type="entry name" value="T3SS_Stator/FliH"/>
</dbReference>
<dbReference type="Proteomes" id="UP000886748">
    <property type="component" value="Unassembled WGS sequence"/>
</dbReference>
<comment type="function">
    <text evidence="1">Needed for flagellar regrowth and assembly.</text>
</comment>
<evidence type="ECO:0000259" key="8">
    <source>
        <dbReference type="Pfam" id="PF02108"/>
    </source>
</evidence>
<proteinExistence type="inferred from homology"/>
<dbReference type="GO" id="GO:0044781">
    <property type="term" value="P:bacterial-type flagellum organization"/>
    <property type="evidence" value="ECO:0007669"/>
    <property type="project" value="UniProtKB-KW"/>
</dbReference>
<dbReference type="GO" id="GO:0015031">
    <property type="term" value="P:protein transport"/>
    <property type="evidence" value="ECO:0007669"/>
    <property type="project" value="UniProtKB-KW"/>
</dbReference>
<evidence type="ECO:0000256" key="1">
    <source>
        <dbReference type="ARBA" id="ARBA00003041"/>
    </source>
</evidence>
<evidence type="ECO:0000256" key="4">
    <source>
        <dbReference type="ARBA" id="ARBA00022795"/>
    </source>
</evidence>
<keyword evidence="4" id="KW-1005">Bacterial flagellum biogenesis</keyword>
<feature type="coiled-coil region" evidence="7">
    <location>
        <begin position="44"/>
        <end position="82"/>
    </location>
</feature>
<keyword evidence="5" id="KW-0653">Protein transport</keyword>
<evidence type="ECO:0000256" key="6">
    <source>
        <dbReference type="ARBA" id="ARBA00023225"/>
    </source>
</evidence>
<evidence type="ECO:0000256" key="7">
    <source>
        <dbReference type="SAM" id="Coils"/>
    </source>
</evidence>
<gene>
    <name evidence="9" type="ORF">IAD26_09965</name>
</gene>